<organism evidence="1 2">
    <name type="scientific">Yersinia mollaretii (strain ATCC 43969 / DSM 18520 / CIP 103324 / CNY 7263 / WAIP 204)</name>
    <dbReference type="NCBI Taxonomy" id="349967"/>
    <lineage>
        <taxon>Bacteria</taxon>
        <taxon>Pseudomonadati</taxon>
        <taxon>Pseudomonadota</taxon>
        <taxon>Gammaproteobacteria</taxon>
        <taxon>Enterobacterales</taxon>
        <taxon>Yersiniaceae</taxon>
        <taxon>Yersinia</taxon>
    </lineage>
</organism>
<accession>A0ABM9YCW8</accession>
<keyword evidence="2" id="KW-1185">Reference proteome</keyword>
<dbReference type="EMBL" id="AALD02000006">
    <property type="protein sequence ID" value="EEQ11716.1"/>
    <property type="molecule type" value="Genomic_DNA"/>
</dbReference>
<evidence type="ECO:0000313" key="2">
    <source>
        <dbReference type="Proteomes" id="UP000003027"/>
    </source>
</evidence>
<gene>
    <name evidence="1" type="ORF">ymoll0001_34750</name>
</gene>
<evidence type="ECO:0000313" key="1">
    <source>
        <dbReference type="EMBL" id="EEQ11716.1"/>
    </source>
</evidence>
<dbReference type="Proteomes" id="UP000003027">
    <property type="component" value="Unassembled WGS sequence"/>
</dbReference>
<sequence length="46" mass="5185">MMIIAGLYPLNSKAKNHERGNINNIGMKICGLNVCNYFIRYAKIAI</sequence>
<reference evidence="1" key="1">
    <citation type="submission" date="2008-12" db="EMBL/GenBank/DDBJ databases">
        <title>Annotation of the Yersinia mollaretii ATCC 43969 genome.</title>
        <authorList>
            <person name="Read T.D."/>
            <person name="Akmal A."/>
            <person name="Bishop-Lilly K."/>
            <person name="Chen P.E."/>
            <person name="Cook C."/>
            <person name="Kiley M.P."/>
            <person name="Lentz S."/>
            <person name="Mateczun A."/>
            <person name="Nagarajan N."/>
            <person name="Nolan N."/>
            <person name="Osborne B.I."/>
            <person name="Pop M."/>
            <person name="Sozhamannan S."/>
            <person name="Stewart A.C."/>
            <person name="Sulakvelidze A."/>
            <person name="Thomason B."/>
            <person name="Willner K."/>
            <person name="Zwick M.E."/>
        </authorList>
    </citation>
    <scope>NUCLEOTIDE SEQUENCE [LARGE SCALE GENOMIC DNA]</scope>
    <source>
        <strain evidence="1">ATCC 43969</strain>
    </source>
</reference>
<name>A0ABM9YCW8_YERMW</name>
<comment type="caution">
    <text evidence="1">The sequence shown here is derived from an EMBL/GenBank/DDBJ whole genome shotgun (WGS) entry which is preliminary data.</text>
</comment>
<protein>
    <submittedName>
        <fullName evidence="1">Uncharacterized protein</fullName>
    </submittedName>
</protein>
<proteinExistence type="predicted"/>